<evidence type="ECO:0000313" key="8">
    <source>
        <dbReference type="EMBL" id="NBG66441.1"/>
    </source>
</evidence>
<keyword evidence="3 5" id="KW-0472">Membrane</keyword>
<evidence type="ECO:0000256" key="6">
    <source>
        <dbReference type="SAM" id="SignalP"/>
    </source>
</evidence>
<dbReference type="AlphaFoldDB" id="A0A6N9NLT9"/>
<proteinExistence type="predicted"/>
<dbReference type="InterPro" id="IPR036737">
    <property type="entry name" value="OmpA-like_sf"/>
</dbReference>
<dbReference type="Gene3D" id="3.30.1330.60">
    <property type="entry name" value="OmpA-like domain"/>
    <property type="match status" value="1"/>
</dbReference>
<evidence type="ECO:0000259" key="7">
    <source>
        <dbReference type="PROSITE" id="PS51123"/>
    </source>
</evidence>
<dbReference type="GO" id="GO:0007155">
    <property type="term" value="P:cell adhesion"/>
    <property type="evidence" value="ECO:0007669"/>
    <property type="project" value="InterPro"/>
</dbReference>
<comment type="subcellular location">
    <subcellularLocation>
        <location evidence="1">Cell outer membrane</location>
    </subcellularLocation>
</comment>
<comment type="caution">
    <text evidence="8">The sequence shown here is derived from an EMBL/GenBank/DDBJ whole genome shotgun (WGS) entry which is preliminary data.</text>
</comment>
<dbReference type="Gene3D" id="4.10.1080.10">
    <property type="entry name" value="TSP type-3 repeat"/>
    <property type="match status" value="2"/>
</dbReference>
<evidence type="ECO:0000256" key="1">
    <source>
        <dbReference type="ARBA" id="ARBA00004442"/>
    </source>
</evidence>
<reference evidence="8 9" key="1">
    <citation type="submission" date="2019-12" db="EMBL/GenBank/DDBJ databases">
        <authorList>
            <person name="Zhao J."/>
        </authorList>
    </citation>
    <scope>NUCLEOTIDE SEQUENCE [LARGE SCALE GENOMIC DNA]</scope>
    <source>
        <strain evidence="8 9">S-15</strain>
    </source>
</reference>
<feature type="signal peptide" evidence="6">
    <location>
        <begin position="1"/>
        <end position="20"/>
    </location>
</feature>
<feature type="chain" id="PRO_5026879999" evidence="6">
    <location>
        <begin position="21"/>
        <end position="486"/>
    </location>
</feature>
<dbReference type="PANTHER" id="PTHR30329:SF21">
    <property type="entry name" value="LIPOPROTEIN YIAD-RELATED"/>
    <property type="match status" value="1"/>
</dbReference>
<dbReference type="InterPro" id="IPR006664">
    <property type="entry name" value="OMP_bac"/>
</dbReference>
<sequence length="486" mass="51787">MKKILLSIVATTLISVGASAQSKTNENSIGIHFGTKEYAGDLGYEMYRFEKVHAAFGVSYSRYINRSFDGMLSFSYGQMRFSKGARSFKTNLGDIKLEAKYKLNNGYLLKEDALIAPFVHAGIGNSMYSGAHVNGTVFRLGFPMGAGTMINVHENFALSLNSTFTYMVDDKMDGVDNRDKSENLLDRFLYSAVGAHYNFSTGKDTDGDGILDKNDECPEVAGTLENGGCPDTDGDGVIDKLDACPTEVGTAVLGGCPDTDGDGVADKDDTCPKVKGLVALKGCPDTDGDGIADNEDACPEIAGVAEFNGCVDTDKDGIADNLDTCPKVAGSKEMNGCPDTDKDGIADNLDKCPTVAGIAANKGCPEIKKEDAKVMEMAMKGLFFESGSAKIKASSLKVLDNIAKVMNANKAYNLMIEGHTDASGDEAKNLILSKDRAKAAKDYLIAKGIDASRLTSEGYGITKPVADNNTAAGRAKNRRVEFNIKF</sequence>
<evidence type="ECO:0000256" key="3">
    <source>
        <dbReference type="ARBA" id="ARBA00023136"/>
    </source>
</evidence>
<dbReference type="Proteomes" id="UP000470771">
    <property type="component" value="Unassembled WGS sequence"/>
</dbReference>
<dbReference type="PROSITE" id="PS51123">
    <property type="entry name" value="OMPA_2"/>
    <property type="match status" value="1"/>
</dbReference>
<dbReference type="SUPFAM" id="SSF103088">
    <property type="entry name" value="OmpA-like"/>
    <property type="match status" value="1"/>
</dbReference>
<dbReference type="InterPro" id="IPR045743">
    <property type="entry name" value="DUF6089"/>
</dbReference>
<gene>
    <name evidence="8" type="ORF">GQN54_09960</name>
</gene>
<keyword evidence="2 6" id="KW-0732">Signal</keyword>
<accession>A0A6N9NLT9</accession>
<protein>
    <submittedName>
        <fullName evidence="8">OmpA family protein</fullName>
    </submittedName>
</protein>
<dbReference type="Pfam" id="PF00691">
    <property type="entry name" value="OmpA"/>
    <property type="match status" value="1"/>
</dbReference>
<dbReference type="CDD" id="cd07185">
    <property type="entry name" value="OmpA_C-like"/>
    <property type="match status" value="1"/>
</dbReference>
<dbReference type="InterPro" id="IPR006665">
    <property type="entry name" value="OmpA-like"/>
</dbReference>
<evidence type="ECO:0000256" key="5">
    <source>
        <dbReference type="PROSITE-ProRule" id="PRU00473"/>
    </source>
</evidence>
<dbReference type="InterPro" id="IPR003367">
    <property type="entry name" value="Thrombospondin_3-like_rpt"/>
</dbReference>
<dbReference type="PRINTS" id="PR01021">
    <property type="entry name" value="OMPADOMAIN"/>
</dbReference>
<dbReference type="GO" id="GO:0005509">
    <property type="term" value="F:calcium ion binding"/>
    <property type="evidence" value="ECO:0007669"/>
    <property type="project" value="InterPro"/>
</dbReference>
<dbReference type="RefSeq" id="WP_160633390.1">
    <property type="nucleotide sequence ID" value="NZ_WWNE01000007.1"/>
</dbReference>
<evidence type="ECO:0000256" key="2">
    <source>
        <dbReference type="ARBA" id="ARBA00022729"/>
    </source>
</evidence>
<dbReference type="Pfam" id="PF02412">
    <property type="entry name" value="TSP_3"/>
    <property type="match status" value="6"/>
</dbReference>
<evidence type="ECO:0000313" key="9">
    <source>
        <dbReference type="Proteomes" id="UP000470771"/>
    </source>
</evidence>
<dbReference type="Pfam" id="PF19573">
    <property type="entry name" value="DUF6089"/>
    <property type="match status" value="1"/>
</dbReference>
<dbReference type="PANTHER" id="PTHR30329">
    <property type="entry name" value="STATOR ELEMENT OF FLAGELLAR MOTOR COMPLEX"/>
    <property type="match status" value="1"/>
</dbReference>
<keyword evidence="9" id="KW-1185">Reference proteome</keyword>
<dbReference type="GO" id="GO:0009279">
    <property type="term" value="C:cell outer membrane"/>
    <property type="evidence" value="ECO:0007669"/>
    <property type="project" value="UniProtKB-SubCell"/>
</dbReference>
<dbReference type="EMBL" id="WWNE01000007">
    <property type="protein sequence ID" value="NBG66441.1"/>
    <property type="molecule type" value="Genomic_DNA"/>
</dbReference>
<dbReference type="InterPro" id="IPR050330">
    <property type="entry name" value="Bact_OuterMem_StrucFunc"/>
</dbReference>
<keyword evidence="4" id="KW-0998">Cell outer membrane</keyword>
<dbReference type="InterPro" id="IPR028974">
    <property type="entry name" value="TSP_type-3_rpt"/>
</dbReference>
<feature type="domain" description="OmpA-like" evidence="7">
    <location>
        <begin position="371"/>
        <end position="486"/>
    </location>
</feature>
<organism evidence="8 9">
    <name type="scientific">Acidiluteibacter ferrifornacis</name>
    <dbReference type="NCBI Taxonomy" id="2692424"/>
    <lineage>
        <taxon>Bacteria</taxon>
        <taxon>Pseudomonadati</taxon>
        <taxon>Bacteroidota</taxon>
        <taxon>Flavobacteriia</taxon>
        <taxon>Flavobacteriales</taxon>
        <taxon>Cryomorphaceae</taxon>
        <taxon>Acidiluteibacter</taxon>
    </lineage>
</organism>
<evidence type="ECO:0000256" key="4">
    <source>
        <dbReference type="ARBA" id="ARBA00023237"/>
    </source>
</evidence>
<dbReference type="SUPFAM" id="SSF103647">
    <property type="entry name" value="TSP type-3 repeat"/>
    <property type="match status" value="1"/>
</dbReference>
<name>A0A6N9NLT9_9FLAO</name>